<dbReference type="Proteomes" id="UP001304895">
    <property type="component" value="Unassembled WGS sequence"/>
</dbReference>
<proteinExistence type="predicted"/>
<evidence type="ECO:0000313" key="2">
    <source>
        <dbReference type="Proteomes" id="UP001304895"/>
    </source>
</evidence>
<organism evidence="1 2">
    <name type="scientific">Trichocladium antarcticum</name>
    <dbReference type="NCBI Taxonomy" id="1450529"/>
    <lineage>
        <taxon>Eukaryota</taxon>
        <taxon>Fungi</taxon>
        <taxon>Dikarya</taxon>
        <taxon>Ascomycota</taxon>
        <taxon>Pezizomycotina</taxon>
        <taxon>Sordariomycetes</taxon>
        <taxon>Sordariomycetidae</taxon>
        <taxon>Sordariales</taxon>
        <taxon>Chaetomiaceae</taxon>
        <taxon>Trichocladium</taxon>
    </lineage>
</organism>
<dbReference type="AlphaFoldDB" id="A0AAN6UKK8"/>
<name>A0AAN6UKK8_9PEZI</name>
<accession>A0AAN6UKK8</accession>
<comment type="caution">
    <text evidence="1">The sequence shown here is derived from an EMBL/GenBank/DDBJ whole genome shotgun (WGS) entry which is preliminary data.</text>
</comment>
<dbReference type="EMBL" id="MU853408">
    <property type="protein sequence ID" value="KAK4134638.1"/>
    <property type="molecule type" value="Genomic_DNA"/>
</dbReference>
<protein>
    <submittedName>
        <fullName evidence="1">Uncharacterized protein</fullName>
    </submittedName>
</protein>
<gene>
    <name evidence="1" type="ORF">BT67DRAFT_300528</name>
</gene>
<evidence type="ECO:0000313" key="1">
    <source>
        <dbReference type="EMBL" id="KAK4134638.1"/>
    </source>
</evidence>
<reference evidence="1" key="1">
    <citation type="journal article" date="2023" name="Mol. Phylogenet. Evol.">
        <title>Genome-scale phylogeny and comparative genomics of the fungal order Sordariales.</title>
        <authorList>
            <person name="Hensen N."/>
            <person name="Bonometti L."/>
            <person name="Westerberg I."/>
            <person name="Brannstrom I.O."/>
            <person name="Guillou S."/>
            <person name="Cros-Aarteil S."/>
            <person name="Calhoun S."/>
            <person name="Haridas S."/>
            <person name="Kuo A."/>
            <person name="Mondo S."/>
            <person name="Pangilinan J."/>
            <person name="Riley R."/>
            <person name="LaButti K."/>
            <person name="Andreopoulos B."/>
            <person name="Lipzen A."/>
            <person name="Chen C."/>
            <person name="Yan M."/>
            <person name="Daum C."/>
            <person name="Ng V."/>
            <person name="Clum A."/>
            <person name="Steindorff A."/>
            <person name="Ohm R.A."/>
            <person name="Martin F."/>
            <person name="Silar P."/>
            <person name="Natvig D.O."/>
            <person name="Lalanne C."/>
            <person name="Gautier V."/>
            <person name="Ament-Velasquez S.L."/>
            <person name="Kruys A."/>
            <person name="Hutchinson M.I."/>
            <person name="Powell A.J."/>
            <person name="Barry K."/>
            <person name="Miller A.N."/>
            <person name="Grigoriev I.V."/>
            <person name="Debuchy R."/>
            <person name="Gladieux P."/>
            <person name="Hiltunen Thoren M."/>
            <person name="Johannesson H."/>
        </authorList>
    </citation>
    <scope>NUCLEOTIDE SEQUENCE</scope>
    <source>
        <strain evidence="1">CBS 123565</strain>
    </source>
</reference>
<sequence length="191" mass="19439">MRTRRRVARGTYLSCVEKSSLVSSSSHDSSHRCCVAPLLAASVSSACQSVCGVCLGLAIVAARGWWGVGEAAPSTGKSSNSSSSSSAAAFFSAVAGCSGLASEAVLSSFLVGGCVEAIVVEVVWLVLAVVEGGEGGCLGLGECRGRQPTAASDQAICVLLGLRVVENIGGRRGQEFGYVWSCRGGCENGRR</sequence>
<reference evidence="1" key="2">
    <citation type="submission" date="2023-05" db="EMBL/GenBank/DDBJ databases">
        <authorList>
            <consortium name="Lawrence Berkeley National Laboratory"/>
            <person name="Steindorff A."/>
            <person name="Hensen N."/>
            <person name="Bonometti L."/>
            <person name="Westerberg I."/>
            <person name="Brannstrom I.O."/>
            <person name="Guillou S."/>
            <person name="Cros-Aarteil S."/>
            <person name="Calhoun S."/>
            <person name="Haridas S."/>
            <person name="Kuo A."/>
            <person name="Mondo S."/>
            <person name="Pangilinan J."/>
            <person name="Riley R."/>
            <person name="Labutti K."/>
            <person name="Andreopoulos B."/>
            <person name="Lipzen A."/>
            <person name="Chen C."/>
            <person name="Yanf M."/>
            <person name="Daum C."/>
            <person name="Ng V."/>
            <person name="Clum A."/>
            <person name="Ohm R."/>
            <person name="Martin F."/>
            <person name="Silar P."/>
            <person name="Natvig D."/>
            <person name="Lalanne C."/>
            <person name="Gautier V."/>
            <person name="Ament-Velasquez S.L."/>
            <person name="Kruys A."/>
            <person name="Hutchinson M.I."/>
            <person name="Powell A.J."/>
            <person name="Barry K."/>
            <person name="Miller A.N."/>
            <person name="Grigoriev I.V."/>
            <person name="Debuchy R."/>
            <person name="Gladieux P."/>
            <person name="Thoren M.H."/>
            <person name="Johannesson H."/>
        </authorList>
    </citation>
    <scope>NUCLEOTIDE SEQUENCE</scope>
    <source>
        <strain evidence="1">CBS 123565</strain>
    </source>
</reference>
<keyword evidence="2" id="KW-1185">Reference proteome</keyword>